<sequence length="425" mass="48854">MDELHLYGSARLGILKKALALRYRDESGTANWSIRTLAKTTLAQSSYQQLELGRRRYELSNHLGNVLATVSDKSLGQDSSQTGQADYYLAQVSSASLYYPFGWEMPGRKFVSGEEYRFGFNGVEKSPEISEGHNTTFFREMDARIGRWWSNDPVFQPHQSPYNMMDGNPIMYSDPRGDKIKWDKKSLGKKGVKSLKAGVRKLKRKSKTFRKIWKDLKKSKHVHTIKDFNANPQGQNMVEVQDNNYSEKGVATTIYLNPSSKIDDIGYEKTQRIAHELAHVWRADQGLEAESMKDGGDQLFFDSPLAAGRAALYDSYTRKHKIIREYEALHIENIIRGEMGEKIRPKYGEMADMPSTAIETNESFGKKKYVVGISQIRFLEVKAKNHYDYKTKNPDSYKLLRKRGFKKEDIPVTSYLSQEYLDNRK</sequence>
<dbReference type="EMBL" id="CP002831">
    <property type="protein sequence ID" value="AFC23397.1"/>
    <property type="molecule type" value="Genomic_DNA"/>
</dbReference>
<dbReference type="RefSeq" id="WP_014373641.1">
    <property type="nucleotide sequence ID" value="NC_016940.1"/>
</dbReference>
<protein>
    <submittedName>
        <fullName evidence="1">Rhs family-like protein</fullName>
    </submittedName>
</protein>
<dbReference type="eggNOG" id="COG3209">
    <property type="taxonomic scope" value="Bacteria"/>
</dbReference>
<reference evidence="1 2" key="1">
    <citation type="journal article" date="2012" name="Stand. Genomic Sci.">
        <title>Complete genome sequencing and analysis of Saprospira grandis str. Lewin, a predatory marine bacterium.</title>
        <authorList>
            <person name="Saw J.H."/>
            <person name="Yuryev A."/>
            <person name="Kanbe M."/>
            <person name="Hou S."/>
            <person name="Young A.G."/>
            <person name="Aizawa S."/>
            <person name="Alam M."/>
        </authorList>
    </citation>
    <scope>NUCLEOTIDE SEQUENCE [LARGE SCALE GENOMIC DNA]</scope>
    <source>
        <strain evidence="1 2">Lewin</strain>
    </source>
</reference>
<proteinExistence type="predicted"/>
<evidence type="ECO:0000313" key="2">
    <source>
        <dbReference type="Proteomes" id="UP000007519"/>
    </source>
</evidence>
<dbReference type="AlphaFoldDB" id="H6L0G7"/>
<dbReference type="NCBIfam" id="TIGR03696">
    <property type="entry name" value="Rhs_assc_core"/>
    <property type="match status" value="1"/>
</dbReference>
<dbReference type="Proteomes" id="UP000007519">
    <property type="component" value="Chromosome"/>
</dbReference>
<name>H6L0G7_SAPGL</name>
<organism evidence="1 2">
    <name type="scientific">Saprospira grandis (strain Lewin)</name>
    <dbReference type="NCBI Taxonomy" id="984262"/>
    <lineage>
        <taxon>Bacteria</taxon>
        <taxon>Pseudomonadati</taxon>
        <taxon>Bacteroidota</taxon>
        <taxon>Saprospiria</taxon>
        <taxon>Saprospirales</taxon>
        <taxon>Saprospiraceae</taxon>
        <taxon>Saprospira</taxon>
    </lineage>
</organism>
<accession>H6L0G7</accession>
<evidence type="ECO:0000313" key="1">
    <source>
        <dbReference type="EMBL" id="AFC23397.1"/>
    </source>
</evidence>
<dbReference type="HOGENOM" id="CLU_645412_0_0_10"/>
<gene>
    <name evidence="1" type="ordered locus">SGRA_0658</name>
</gene>
<keyword evidence="2" id="KW-1185">Reference proteome</keyword>
<dbReference type="STRING" id="984262.SGRA_0658"/>
<dbReference type="KEGG" id="sgn:SGRA_0658"/>
<dbReference type="InterPro" id="IPR022385">
    <property type="entry name" value="Rhs_assc_core"/>
</dbReference>
<dbReference type="Gene3D" id="2.180.10.10">
    <property type="entry name" value="RHS repeat-associated core"/>
    <property type="match status" value="1"/>
</dbReference>